<accession>A0A2M7G0Q3</accession>
<dbReference type="InterPro" id="IPR027417">
    <property type="entry name" value="P-loop_NTPase"/>
</dbReference>
<proteinExistence type="predicted"/>
<dbReference type="EMBL" id="PFFQ01000056">
    <property type="protein sequence ID" value="PIW14812.1"/>
    <property type="molecule type" value="Genomic_DNA"/>
</dbReference>
<dbReference type="InterPro" id="IPR004665">
    <property type="entry name" value="Term_rho"/>
</dbReference>
<dbReference type="Proteomes" id="UP000231019">
    <property type="component" value="Unassembled WGS sequence"/>
</dbReference>
<dbReference type="GO" id="GO:0006353">
    <property type="term" value="P:DNA-templated transcription termination"/>
    <property type="evidence" value="ECO:0007669"/>
    <property type="project" value="UniProtKB-KW"/>
</dbReference>
<dbReference type="PANTHER" id="PTHR46425:SF1">
    <property type="entry name" value="TRANSCRIPTION TERMINATION FACTOR RHO"/>
    <property type="match status" value="1"/>
</dbReference>
<evidence type="ECO:0000313" key="4">
    <source>
        <dbReference type="EMBL" id="PIW14812.1"/>
    </source>
</evidence>
<keyword evidence="1" id="KW-0805">Transcription regulation</keyword>
<dbReference type="SUPFAM" id="SSF52540">
    <property type="entry name" value="P-loop containing nucleoside triphosphate hydrolases"/>
    <property type="match status" value="1"/>
</dbReference>
<dbReference type="Pfam" id="PF00006">
    <property type="entry name" value="ATP-synt_ab"/>
    <property type="match status" value="1"/>
</dbReference>
<organism evidence="4 5">
    <name type="scientific">bacterium (Candidatus Blackallbacteria) CG17_big_fil_post_rev_8_21_14_2_50_48_46</name>
    <dbReference type="NCBI Taxonomy" id="2014261"/>
    <lineage>
        <taxon>Bacteria</taxon>
        <taxon>Candidatus Blackallbacteria</taxon>
    </lineage>
</organism>
<evidence type="ECO:0000256" key="2">
    <source>
        <dbReference type="ARBA" id="ARBA00022884"/>
    </source>
</evidence>
<dbReference type="InterPro" id="IPR000194">
    <property type="entry name" value="ATPase_F1/V1/A1_a/bsu_nucl-bd"/>
</dbReference>
<dbReference type="PANTHER" id="PTHR46425">
    <property type="entry name" value="TRANSCRIPTION TERMINATION FACTOR RHO"/>
    <property type="match status" value="1"/>
</dbReference>
<reference evidence="4 5" key="1">
    <citation type="submission" date="2017-09" db="EMBL/GenBank/DDBJ databases">
        <title>Depth-based differentiation of microbial function through sediment-hosted aquifers and enrichment of novel symbionts in the deep terrestrial subsurface.</title>
        <authorList>
            <person name="Probst A.J."/>
            <person name="Ladd B."/>
            <person name="Jarett J.K."/>
            <person name="Geller-Mcgrath D.E."/>
            <person name="Sieber C.M."/>
            <person name="Emerson J.B."/>
            <person name="Anantharaman K."/>
            <person name="Thomas B.C."/>
            <person name="Malmstrom R."/>
            <person name="Stieglmeier M."/>
            <person name="Klingl A."/>
            <person name="Woyke T."/>
            <person name="Ryan C.M."/>
            <person name="Banfield J.F."/>
        </authorList>
    </citation>
    <scope>NUCLEOTIDE SEQUENCE [LARGE SCALE GENOMIC DNA]</scope>
    <source>
        <strain evidence="4">CG17_big_fil_post_rev_8_21_14_2_50_48_46</strain>
    </source>
</reference>
<dbReference type="InterPro" id="IPR003593">
    <property type="entry name" value="AAA+_ATPase"/>
</dbReference>
<dbReference type="GO" id="GO:0005524">
    <property type="term" value="F:ATP binding"/>
    <property type="evidence" value="ECO:0007669"/>
    <property type="project" value="InterPro"/>
</dbReference>
<evidence type="ECO:0000256" key="1">
    <source>
        <dbReference type="ARBA" id="ARBA00022472"/>
    </source>
</evidence>
<evidence type="ECO:0000313" key="5">
    <source>
        <dbReference type="Proteomes" id="UP000231019"/>
    </source>
</evidence>
<dbReference type="NCBIfam" id="NF006886">
    <property type="entry name" value="PRK09376.1"/>
    <property type="match status" value="1"/>
</dbReference>
<dbReference type="GO" id="GO:0008186">
    <property type="term" value="F:ATP-dependent activity, acting on RNA"/>
    <property type="evidence" value="ECO:0007669"/>
    <property type="project" value="InterPro"/>
</dbReference>
<gene>
    <name evidence="4" type="ORF">COW36_20330</name>
</gene>
<comment type="caution">
    <text evidence="4">The sequence shown here is derived from an EMBL/GenBank/DDBJ whole genome shotgun (WGS) entry which is preliminary data.</text>
</comment>
<keyword evidence="1" id="KW-0806">Transcription termination</keyword>
<sequence length="300" mass="32491">MNQPFNNPPGGGAEASFLAGSALYPAPQICLERGSSSFAARALDLICPIGRGQRGLLVASPGLGKTTLLQEVCRAVAKGYPEMQIYCLLIDERPEEVTDFRRNASGAVYASSLDQPAEQHQAVVAEMMPRAFAAAAAGQHVLILLDSLTRLTRAFQTQNLDKGRTLSGGLSASALTLPRKIFGAARNVEGQGSITILATILVDTGSLMDSIIFEEFKGTGNMELVLSKELAQQRIYPALDLFKSSTRREELFFSDSENVSRQALRAYLSGNRSEPVAAMKNLQKLIDRFPTNRELLAHFA</sequence>
<dbReference type="Gene3D" id="3.40.50.300">
    <property type="entry name" value="P-loop containing nucleotide triphosphate hydrolases"/>
    <property type="match status" value="1"/>
</dbReference>
<dbReference type="SMART" id="SM00382">
    <property type="entry name" value="AAA"/>
    <property type="match status" value="1"/>
</dbReference>
<keyword evidence="2" id="KW-0694">RNA-binding</keyword>
<evidence type="ECO:0000259" key="3">
    <source>
        <dbReference type="SMART" id="SM00382"/>
    </source>
</evidence>
<protein>
    <submittedName>
        <fullName evidence="4">Transcription termination factor Rho</fullName>
    </submittedName>
</protein>
<feature type="domain" description="AAA+ ATPase" evidence="3">
    <location>
        <begin position="51"/>
        <end position="223"/>
    </location>
</feature>
<keyword evidence="1" id="KW-0804">Transcription</keyword>
<dbReference type="AlphaFoldDB" id="A0A2M7G0Q3"/>
<dbReference type="GO" id="GO:0003723">
    <property type="term" value="F:RNA binding"/>
    <property type="evidence" value="ECO:0007669"/>
    <property type="project" value="UniProtKB-KW"/>
</dbReference>
<name>A0A2M7G0Q3_9BACT</name>